<accession>A0A7R9H4H6</accession>
<name>A0A7R9H4H6_TIMPO</name>
<sequence length="64" mass="7391">MYKDNTWAEINEQIYQTGTGLAIDGSAIDGEVKVKVSTMFTVSLDQYFFKICNKWEMHIAIFYS</sequence>
<reference evidence="1" key="1">
    <citation type="submission" date="2020-11" db="EMBL/GenBank/DDBJ databases">
        <authorList>
            <person name="Tran Van P."/>
        </authorList>
    </citation>
    <scope>NUCLEOTIDE SEQUENCE</scope>
</reference>
<dbReference type="AlphaFoldDB" id="A0A7R9H4H6"/>
<organism evidence="1">
    <name type="scientific">Timema poppense</name>
    <name type="common">Walking stick</name>
    <dbReference type="NCBI Taxonomy" id="170557"/>
    <lineage>
        <taxon>Eukaryota</taxon>
        <taxon>Metazoa</taxon>
        <taxon>Ecdysozoa</taxon>
        <taxon>Arthropoda</taxon>
        <taxon>Hexapoda</taxon>
        <taxon>Insecta</taxon>
        <taxon>Pterygota</taxon>
        <taxon>Neoptera</taxon>
        <taxon>Polyneoptera</taxon>
        <taxon>Phasmatodea</taxon>
        <taxon>Timematodea</taxon>
        <taxon>Timematoidea</taxon>
        <taxon>Timematidae</taxon>
        <taxon>Timema</taxon>
    </lineage>
</organism>
<evidence type="ECO:0000313" key="1">
    <source>
        <dbReference type="EMBL" id="CAD7407506.1"/>
    </source>
</evidence>
<dbReference type="EMBL" id="OD003308">
    <property type="protein sequence ID" value="CAD7407506.1"/>
    <property type="molecule type" value="Genomic_DNA"/>
</dbReference>
<gene>
    <name evidence="1" type="ORF">TPSB3V08_LOCUS5922</name>
</gene>
<protein>
    <submittedName>
        <fullName evidence="1">Uncharacterized protein</fullName>
    </submittedName>
</protein>
<proteinExistence type="predicted"/>